<dbReference type="SUPFAM" id="SSF54593">
    <property type="entry name" value="Glyoxalase/Bleomycin resistance protein/Dihydroxybiphenyl dioxygenase"/>
    <property type="match status" value="1"/>
</dbReference>
<reference evidence="5 6" key="1">
    <citation type="submission" date="2022-12" db="EMBL/GenBank/DDBJ databases">
        <title>Draft genome sequence of Paenibacillus sp. dW9.</title>
        <authorList>
            <person name="Choi E.-W."/>
            <person name="Kim D.-U."/>
        </authorList>
    </citation>
    <scope>NUCLEOTIDE SEQUENCE [LARGE SCALE GENOMIC DNA]</scope>
    <source>
        <strain evidence="6">dW9</strain>
    </source>
</reference>
<dbReference type="InterPro" id="IPR029068">
    <property type="entry name" value="Glyas_Bleomycin-R_OHBP_Dase"/>
</dbReference>
<accession>A0ABT4QDN7</accession>
<dbReference type="CDD" id="cd08349">
    <property type="entry name" value="BLMA_like"/>
    <property type="match status" value="1"/>
</dbReference>
<keyword evidence="6" id="KW-1185">Reference proteome</keyword>
<dbReference type="EMBL" id="JAQAGZ010000014">
    <property type="protein sequence ID" value="MCZ8514966.1"/>
    <property type="molecule type" value="Genomic_DNA"/>
</dbReference>
<evidence type="ECO:0000256" key="1">
    <source>
        <dbReference type="ARBA" id="ARBA00011051"/>
    </source>
</evidence>
<proteinExistence type="inferred from homology"/>
<comment type="caution">
    <text evidence="5">The sequence shown here is derived from an EMBL/GenBank/DDBJ whole genome shotgun (WGS) entry which is preliminary data.</text>
</comment>
<evidence type="ECO:0000313" key="6">
    <source>
        <dbReference type="Proteomes" id="UP001527882"/>
    </source>
</evidence>
<dbReference type="InterPro" id="IPR037523">
    <property type="entry name" value="VOC_core"/>
</dbReference>
<dbReference type="PROSITE" id="PS51819">
    <property type="entry name" value="VOC"/>
    <property type="match status" value="1"/>
</dbReference>
<dbReference type="InterPro" id="IPR000335">
    <property type="entry name" value="Bleomycin-R"/>
</dbReference>
<dbReference type="RefSeq" id="WP_269883492.1">
    <property type="nucleotide sequence ID" value="NZ_JAQAGZ010000014.1"/>
</dbReference>
<organism evidence="5 6">
    <name type="scientific">Paenibacillus gyeongsangnamensis</name>
    <dbReference type="NCBI Taxonomy" id="3388067"/>
    <lineage>
        <taxon>Bacteria</taxon>
        <taxon>Bacillati</taxon>
        <taxon>Bacillota</taxon>
        <taxon>Bacilli</taxon>
        <taxon>Bacillales</taxon>
        <taxon>Paenibacillaceae</taxon>
        <taxon>Paenibacillus</taxon>
    </lineage>
</organism>
<comment type="similarity">
    <text evidence="1">Belongs to the bleomycin resistance protein family.</text>
</comment>
<dbReference type="Gene3D" id="3.10.180.10">
    <property type="entry name" value="2,3-Dihydroxybiphenyl 1,2-Dioxygenase, domain 1"/>
    <property type="match status" value="1"/>
</dbReference>
<feature type="domain" description="VOC" evidence="4">
    <location>
        <begin position="2"/>
        <end position="130"/>
    </location>
</feature>
<evidence type="ECO:0000256" key="2">
    <source>
        <dbReference type="ARBA" id="ARBA00021572"/>
    </source>
</evidence>
<sequence length="132" mass="15579">MRFNSIIPELSIRNLLISKKFYLEILEFTLEYERIENSFMFLSYGKAQIMLQQINGYWETGKMEHPFGRGVNFQIGCSDVETLVKKLLSNGYGLFQDIEEVSYKENEIEHRVKEFLVQDPDGYLLRFSQSIC</sequence>
<evidence type="ECO:0000256" key="3">
    <source>
        <dbReference type="ARBA" id="ARBA00023251"/>
    </source>
</evidence>
<name>A0ABT4QDN7_9BACL</name>
<keyword evidence="3" id="KW-0046">Antibiotic resistance</keyword>
<evidence type="ECO:0000313" key="5">
    <source>
        <dbReference type="EMBL" id="MCZ8514966.1"/>
    </source>
</evidence>
<protein>
    <recommendedName>
        <fullName evidence="2">Bleomycin resistance protein</fullName>
    </recommendedName>
</protein>
<dbReference type="Proteomes" id="UP001527882">
    <property type="component" value="Unassembled WGS sequence"/>
</dbReference>
<gene>
    <name evidence="5" type="ORF">O9H85_21585</name>
</gene>
<evidence type="ECO:0000259" key="4">
    <source>
        <dbReference type="PROSITE" id="PS51819"/>
    </source>
</evidence>